<name>A0A859FEQ6_9BACI</name>
<keyword evidence="1" id="KW-0597">Phosphoprotein</keyword>
<dbReference type="PROSITE" id="PS50851">
    <property type="entry name" value="CHEW"/>
    <property type="match status" value="1"/>
</dbReference>
<accession>A0A859FEQ6</accession>
<proteinExistence type="predicted"/>
<evidence type="ECO:0000259" key="2">
    <source>
        <dbReference type="PROSITE" id="PS50110"/>
    </source>
</evidence>
<dbReference type="SMART" id="SM00448">
    <property type="entry name" value="REC"/>
    <property type="match status" value="1"/>
</dbReference>
<gene>
    <name evidence="4" type="ORF">FLK61_31920</name>
</gene>
<dbReference type="InterPro" id="IPR002545">
    <property type="entry name" value="CheW-lke_dom"/>
</dbReference>
<feature type="domain" description="CheW-like" evidence="3">
    <location>
        <begin position="13"/>
        <end position="152"/>
    </location>
</feature>
<sequence length="292" mass="32670">MQTEILLESGTNELEVIVFEVGIGTFGINVMKVREIIQPMDVTLMPHAHPHVEGIIRLREEIIPVIDLAKAIGYPPSDTPRSDKLIVAELNQMKVAFHVHSVSRIHRISWEQIEKPNQLGQGLQDLTIGVIKMEDNMVLLLDYEKVVYDIMPEAGLAGATVTTKNENRQYKKLLIAEDSPILRQLLHDTLSKAGYSDLVFKEDGKLAWEELSANATAYDGIITDIEMPTMDGHHFTKKIKEDAELQSLPVIIFSSLISGDLFHKGETVGADAQISKPEVNMLVNHLDRLLHV</sequence>
<dbReference type="CDD" id="cd00732">
    <property type="entry name" value="CheW"/>
    <property type="match status" value="1"/>
</dbReference>
<feature type="domain" description="Response regulatory" evidence="2">
    <location>
        <begin position="172"/>
        <end position="291"/>
    </location>
</feature>
<dbReference type="GO" id="GO:0006935">
    <property type="term" value="P:chemotaxis"/>
    <property type="evidence" value="ECO:0007669"/>
    <property type="project" value="InterPro"/>
</dbReference>
<dbReference type="SUPFAM" id="SSF52172">
    <property type="entry name" value="CheY-like"/>
    <property type="match status" value="1"/>
</dbReference>
<dbReference type="RefSeq" id="WP_176009353.1">
    <property type="nucleotide sequence ID" value="NZ_CP041372.2"/>
</dbReference>
<dbReference type="GO" id="GO:0000160">
    <property type="term" value="P:phosphorelay signal transduction system"/>
    <property type="evidence" value="ECO:0007669"/>
    <property type="project" value="InterPro"/>
</dbReference>
<dbReference type="InterPro" id="IPR011006">
    <property type="entry name" value="CheY-like_superfamily"/>
</dbReference>
<dbReference type="AlphaFoldDB" id="A0A859FEQ6"/>
<dbReference type="SUPFAM" id="SSF50341">
    <property type="entry name" value="CheW-like"/>
    <property type="match status" value="1"/>
</dbReference>
<dbReference type="InterPro" id="IPR024181">
    <property type="entry name" value="Chemotax_regulator_CheV"/>
</dbReference>
<dbReference type="Pfam" id="PF01584">
    <property type="entry name" value="CheW"/>
    <property type="match status" value="1"/>
</dbReference>
<keyword evidence="5" id="KW-1185">Reference proteome</keyword>
<dbReference type="PANTHER" id="PTHR47233:SF3">
    <property type="entry name" value="CHEMOTAXIS PROTEIN CHEV"/>
    <property type="match status" value="1"/>
</dbReference>
<dbReference type="EMBL" id="CP041372">
    <property type="protein sequence ID" value="QKS71318.1"/>
    <property type="molecule type" value="Genomic_DNA"/>
</dbReference>
<dbReference type="InterPro" id="IPR001789">
    <property type="entry name" value="Sig_transdc_resp-reg_receiver"/>
</dbReference>
<evidence type="ECO:0000259" key="3">
    <source>
        <dbReference type="PROSITE" id="PS50851"/>
    </source>
</evidence>
<evidence type="ECO:0000313" key="4">
    <source>
        <dbReference type="EMBL" id="QKS71318.1"/>
    </source>
</evidence>
<feature type="modified residue" description="4-aspartylphosphate" evidence="1">
    <location>
        <position position="224"/>
    </location>
</feature>
<dbReference type="Gene3D" id="2.30.30.40">
    <property type="entry name" value="SH3 Domains"/>
    <property type="match status" value="1"/>
</dbReference>
<dbReference type="Proteomes" id="UP000318138">
    <property type="component" value="Chromosome"/>
</dbReference>
<protein>
    <submittedName>
        <fullName evidence="4">Chemotaxis protein CheV</fullName>
    </submittedName>
</protein>
<evidence type="ECO:0000256" key="1">
    <source>
        <dbReference type="PROSITE-ProRule" id="PRU00169"/>
    </source>
</evidence>
<reference evidence="5" key="1">
    <citation type="submission" date="2019-07" db="EMBL/GenBank/DDBJ databases">
        <title>Bacillus alkalisoli sp. nov. isolated from saline soil.</title>
        <authorList>
            <person name="Sun J.-Q."/>
            <person name="Xu L."/>
        </authorList>
    </citation>
    <scope>NUCLEOTIDE SEQUENCE [LARGE SCALE GENOMIC DNA]</scope>
    <source>
        <strain evidence="5">M4U3P1</strain>
    </source>
</reference>
<dbReference type="Pfam" id="PF00072">
    <property type="entry name" value="Response_reg"/>
    <property type="match status" value="1"/>
</dbReference>
<dbReference type="InterPro" id="IPR036061">
    <property type="entry name" value="CheW-like_dom_sf"/>
</dbReference>
<dbReference type="SMART" id="SM00260">
    <property type="entry name" value="CheW"/>
    <property type="match status" value="1"/>
</dbReference>
<dbReference type="Gene3D" id="3.40.50.2300">
    <property type="match status" value="1"/>
</dbReference>
<dbReference type="KEGG" id="psua:FLK61_31920"/>
<dbReference type="Gene3D" id="2.40.50.180">
    <property type="entry name" value="CheA-289, Domain 4"/>
    <property type="match status" value="1"/>
</dbReference>
<dbReference type="PROSITE" id="PS50110">
    <property type="entry name" value="RESPONSE_REGULATORY"/>
    <property type="match status" value="1"/>
</dbReference>
<organism evidence="4 5">
    <name type="scientific">Paenalkalicoccus suaedae</name>
    <dbReference type="NCBI Taxonomy" id="2592382"/>
    <lineage>
        <taxon>Bacteria</taxon>
        <taxon>Bacillati</taxon>
        <taxon>Bacillota</taxon>
        <taxon>Bacilli</taxon>
        <taxon>Bacillales</taxon>
        <taxon>Bacillaceae</taxon>
        <taxon>Paenalkalicoccus</taxon>
    </lineage>
</organism>
<evidence type="ECO:0000313" key="5">
    <source>
        <dbReference type="Proteomes" id="UP000318138"/>
    </source>
</evidence>
<dbReference type="PANTHER" id="PTHR47233">
    <property type="entry name" value="CHEMOTAXIS PROTEIN CHEV"/>
    <property type="match status" value="1"/>
</dbReference>
<dbReference type="PIRSF" id="PIRSF002867">
    <property type="entry name" value="CheV"/>
    <property type="match status" value="1"/>
</dbReference>